<organism evidence="1 2">
    <name type="scientific">Aquimarina amphilecti</name>
    <dbReference type="NCBI Taxonomy" id="1038014"/>
    <lineage>
        <taxon>Bacteria</taxon>
        <taxon>Pseudomonadati</taxon>
        <taxon>Bacteroidota</taxon>
        <taxon>Flavobacteriia</taxon>
        <taxon>Flavobacteriales</taxon>
        <taxon>Flavobacteriaceae</taxon>
        <taxon>Aquimarina</taxon>
    </lineage>
</organism>
<evidence type="ECO:0000313" key="1">
    <source>
        <dbReference type="EMBL" id="SEL82730.1"/>
    </source>
</evidence>
<dbReference type="EMBL" id="FOAB01000006">
    <property type="protein sequence ID" value="SEL82730.1"/>
    <property type="molecule type" value="Genomic_DNA"/>
</dbReference>
<reference evidence="1 2" key="1">
    <citation type="submission" date="2016-10" db="EMBL/GenBank/DDBJ databases">
        <authorList>
            <person name="de Groot N.N."/>
        </authorList>
    </citation>
    <scope>NUCLEOTIDE SEQUENCE [LARGE SCALE GENOMIC DNA]</scope>
    <source>
        <strain evidence="1 2">DSM 25232</strain>
    </source>
</reference>
<keyword evidence="2" id="KW-1185">Reference proteome</keyword>
<proteinExistence type="predicted"/>
<dbReference type="Proteomes" id="UP000198521">
    <property type="component" value="Unassembled WGS sequence"/>
</dbReference>
<evidence type="ECO:0000313" key="2">
    <source>
        <dbReference type="Proteomes" id="UP000198521"/>
    </source>
</evidence>
<dbReference type="AlphaFoldDB" id="A0A1H7TCZ8"/>
<dbReference type="OrthoDB" id="928522at2"/>
<accession>A0A1H7TCZ8</accession>
<gene>
    <name evidence="1" type="ORF">SAMN04487910_3381</name>
</gene>
<sequence>MIKDHLDKIANKIFEGFIENQYVIFREINNYHPNHLGTPIEQLKQLNLTINDCRITIANEYGLRIYRTAKRLL</sequence>
<protein>
    <submittedName>
        <fullName evidence="1">Uncharacterized protein</fullName>
    </submittedName>
</protein>
<dbReference type="RefSeq" id="WP_091410629.1">
    <property type="nucleotide sequence ID" value="NZ_FOAB01000006.1"/>
</dbReference>
<name>A0A1H7TCZ8_AQUAM</name>